<evidence type="ECO:0000313" key="2">
    <source>
        <dbReference type="EMBL" id="ABD11688.1"/>
    </source>
</evidence>
<keyword evidence="3" id="KW-1185">Reference proteome</keyword>
<feature type="chain" id="PRO_5004210701" description="Secreted protein" evidence="1">
    <location>
        <begin position="30"/>
        <end position="147"/>
    </location>
</feature>
<protein>
    <recommendedName>
        <fullName evidence="4">Secreted protein</fullName>
    </recommendedName>
</protein>
<dbReference type="EMBL" id="CP000249">
    <property type="protein sequence ID" value="ABD11688.1"/>
    <property type="molecule type" value="Genomic_DNA"/>
</dbReference>
<dbReference type="AlphaFoldDB" id="Q2JAK4"/>
<evidence type="ECO:0000256" key="1">
    <source>
        <dbReference type="SAM" id="SignalP"/>
    </source>
</evidence>
<dbReference type="HOGENOM" id="CLU_1765358_0_0_11"/>
<evidence type="ECO:0008006" key="4">
    <source>
        <dbReference type="Google" id="ProtNLM"/>
    </source>
</evidence>
<accession>Q2JAK4</accession>
<gene>
    <name evidence="2" type="ordered locus">Francci3_2320</name>
</gene>
<name>Q2JAK4_FRACC</name>
<evidence type="ECO:0000313" key="3">
    <source>
        <dbReference type="Proteomes" id="UP000001937"/>
    </source>
</evidence>
<proteinExistence type="predicted"/>
<reference evidence="2 3" key="1">
    <citation type="journal article" date="2007" name="Genome Res.">
        <title>Genome characteristics of facultatively symbiotic Frankia sp. strains reflect host range and host plant biogeography.</title>
        <authorList>
            <person name="Normand P."/>
            <person name="Lapierre P."/>
            <person name="Tisa L.S."/>
            <person name="Gogarten J.P."/>
            <person name="Alloisio N."/>
            <person name="Bagnarol E."/>
            <person name="Bassi C.A."/>
            <person name="Berry A.M."/>
            <person name="Bickhart D.M."/>
            <person name="Choisne N."/>
            <person name="Couloux A."/>
            <person name="Cournoyer B."/>
            <person name="Cruveiller S."/>
            <person name="Daubin V."/>
            <person name="Demange N."/>
            <person name="Francino M.P."/>
            <person name="Goltsman E."/>
            <person name="Huang Y."/>
            <person name="Kopp O.R."/>
            <person name="Labarre L."/>
            <person name="Lapidus A."/>
            <person name="Lavire C."/>
            <person name="Marechal J."/>
            <person name="Martinez M."/>
            <person name="Mastronunzio J.E."/>
            <person name="Mullin B.C."/>
            <person name="Niemann J."/>
            <person name="Pujic P."/>
            <person name="Rawnsley T."/>
            <person name="Rouy Z."/>
            <person name="Schenowitz C."/>
            <person name="Sellstedt A."/>
            <person name="Tavares F."/>
            <person name="Tomkins J.P."/>
            <person name="Vallenet D."/>
            <person name="Valverde C."/>
            <person name="Wall L.G."/>
            <person name="Wang Y."/>
            <person name="Medigue C."/>
            <person name="Benson D.R."/>
        </authorList>
    </citation>
    <scope>NUCLEOTIDE SEQUENCE [LARGE SCALE GENOMIC DNA]</scope>
    <source>
        <strain evidence="3">DSM 45818 / CECT 9043 / CcI3</strain>
    </source>
</reference>
<sequence>MTRKHLVSTAASAALAAGLALTGAAPARATTAHVARSVATPDSRASYRLWTQRGYGYADVTKTWSAQKGYPGFYHGTVSGWVYHYHAPANRKVAVQVSADGRVFPPEGATSSYRYFSVKYAYTKRVLVRACLYRSGAKGVSFCGPWK</sequence>
<feature type="signal peptide" evidence="1">
    <location>
        <begin position="1"/>
        <end position="29"/>
    </location>
</feature>
<keyword evidence="1" id="KW-0732">Signal</keyword>
<dbReference type="OrthoDB" id="9956484at2"/>
<organism evidence="2 3">
    <name type="scientific">Frankia casuarinae (strain DSM 45818 / CECT 9043 / HFP020203 / CcI3)</name>
    <dbReference type="NCBI Taxonomy" id="106370"/>
    <lineage>
        <taxon>Bacteria</taxon>
        <taxon>Bacillati</taxon>
        <taxon>Actinomycetota</taxon>
        <taxon>Actinomycetes</taxon>
        <taxon>Frankiales</taxon>
        <taxon>Frankiaceae</taxon>
        <taxon>Frankia</taxon>
    </lineage>
</organism>
<dbReference type="RefSeq" id="WP_011436734.1">
    <property type="nucleotide sequence ID" value="NC_007777.1"/>
</dbReference>
<dbReference type="Proteomes" id="UP000001937">
    <property type="component" value="Chromosome"/>
</dbReference>
<dbReference type="KEGG" id="fra:Francci3_2320"/>